<dbReference type="AlphaFoldDB" id="A0A251S8S2"/>
<evidence type="ECO:0000313" key="9">
    <source>
        <dbReference type="EMBL" id="OTF94981.1"/>
    </source>
</evidence>
<keyword evidence="10" id="KW-1185">Reference proteome</keyword>
<dbReference type="Gene3D" id="4.10.280.10">
    <property type="entry name" value="Helix-loop-helix DNA-binding domain"/>
    <property type="match status" value="1"/>
</dbReference>
<comment type="subcellular location">
    <subcellularLocation>
        <location evidence="1 5">Nucleus</location>
    </subcellularLocation>
</comment>
<reference evidence="8" key="3">
    <citation type="submission" date="2020-06" db="EMBL/GenBank/DDBJ databases">
        <title>Helianthus annuus Genome sequencing and assembly Release 2.</title>
        <authorList>
            <person name="Gouzy J."/>
            <person name="Langlade N."/>
            <person name="Munos S."/>
        </authorList>
    </citation>
    <scope>NUCLEOTIDE SEQUENCE</scope>
    <source>
        <tissue evidence="8">Leaves</tissue>
    </source>
</reference>
<keyword evidence="3 5" id="KW-0804">Transcription</keyword>
<dbReference type="PROSITE" id="PS50888">
    <property type="entry name" value="BHLH"/>
    <property type="match status" value="1"/>
</dbReference>
<dbReference type="InParanoid" id="A0A251S8S2"/>
<dbReference type="InterPro" id="IPR011598">
    <property type="entry name" value="bHLH_dom"/>
</dbReference>
<dbReference type="InterPro" id="IPR045084">
    <property type="entry name" value="AIB/MYC-like"/>
</dbReference>
<evidence type="ECO:0000256" key="6">
    <source>
        <dbReference type="SAM" id="Coils"/>
    </source>
</evidence>
<dbReference type="GO" id="GO:0005634">
    <property type="term" value="C:nucleus"/>
    <property type="evidence" value="ECO:0000318"/>
    <property type="project" value="GO_Central"/>
</dbReference>
<organism evidence="9 10">
    <name type="scientific">Helianthus annuus</name>
    <name type="common">Common sunflower</name>
    <dbReference type="NCBI Taxonomy" id="4232"/>
    <lineage>
        <taxon>Eukaryota</taxon>
        <taxon>Viridiplantae</taxon>
        <taxon>Streptophyta</taxon>
        <taxon>Embryophyta</taxon>
        <taxon>Tracheophyta</taxon>
        <taxon>Spermatophyta</taxon>
        <taxon>Magnoliopsida</taxon>
        <taxon>eudicotyledons</taxon>
        <taxon>Gunneridae</taxon>
        <taxon>Pentapetalae</taxon>
        <taxon>asterids</taxon>
        <taxon>campanulids</taxon>
        <taxon>Asterales</taxon>
        <taxon>Asteraceae</taxon>
        <taxon>Asteroideae</taxon>
        <taxon>Heliantheae alliance</taxon>
        <taxon>Heliantheae</taxon>
        <taxon>Helianthus</taxon>
    </lineage>
</organism>
<evidence type="ECO:0000313" key="8">
    <source>
        <dbReference type="EMBL" id="KAF5764251.1"/>
    </source>
</evidence>
<reference evidence="9" key="2">
    <citation type="submission" date="2017-02" db="EMBL/GenBank/DDBJ databases">
        <title>Sunflower complete genome.</title>
        <authorList>
            <person name="Langlade N."/>
            <person name="Munos S."/>
        </authorList>
    </citation>
    <scope>NUCLEOTIDE SEQUENCE [LARGE SCALE GENOMIC DNA]</scope>
    <source>
        <tissue evidence="9">Leaves</tissue>
    </source>
</reference>
<dbReference type="GO" id="GO:0006355">
    <property type="term" value="P:regulation of DNA-templated transcription"/>
    <property type="evidence" value="ECO:0000318"/>
    <property type="project" value="GO_Central"/>
</dbReference>
<evidence type="ECO:0000256" key="3">
    <source>
        <dbReference type="ARBA" id="ARBA00023163"/>
    </source>
</evidence>
<dbReference type="EMBL" id="MNCJ02000330">
    <property type="protein sequence ID" value="KAF5764251.1"/>
    <property type="molecule type" value="Genomic_DNA"/>
</dbReference>
<reference evidence="8 10" key="1">
    <citation type="journal article" date="2017" name="Nature">
        <title>The sunflower genome provides insights into oil metabolism, flowering and Asterid evolution.</title>
        <authorList>
            <person name="Badouin H."/>
            <person name="Gouzy J."/>
            <person name="Grassa C.J."/>
            <person name="Murat F."/>
            <person name="Staton S.E."/>
            <person name="Cottret L."/>
            <person name="Lelandais-Briere C."/>
            <person name="Owens G.L."/>
            <person name="Carrere S."/>
            <person name="Mayjonade B."/>
            <person name="Legrand L."/>
            <person name="Gill N."/>
            <person name="Kane N.C."/>
            <person name="Bowers J.E."/>
            <person name="Hubner S."/>
            <person name="Bellec A."/>
            <person name="Berard A."/>
            <person name="Berges H."/>
            <person name="Blanchet N."/>
            <person name="Boniface M.C."/>
            <person name="Brunel D."/>
            <person name="Catrice O."/>
            <person name="Chaidir N."/>
            <person name="Claudel C."/>
            <person name="Donnadieu C."/>
            <person name="Faraut T."/>
            <person name="Fievet G."/>
            <person name="Helmstetter N."/>
            <person name="King M."/>
            <person name="Knapp S.J."/>
            <person name="Lai Z."/>
            <person name="Le Paslier M.C."/>
            <person name="Lippi Y."/>
            <person name="Lorenzon L."/>
            <person name="Mandel J.R."/>
            <person name="Marage G."/>
            <person name="Marchand G."/>
            <person name="Marquand E."/>
            <person name="Bret-Mestries E."/>
            <person name="Morien E."/>
            <person name="Nambeesan S."/>
            <person name="Nguyen T."/>
            <person name="Pegot-Espagnet P."/>
            <person name="Pouilly N."/>
            <person name="Raftis F."/>
            <person name="Sallet E."/>
            <person name="Schiex T."/>
            <person name="Thomas J."/>
            <person name="Vandecasteele C."/>
            <person name="Vares D."/>
            <person name="Vear F."/>
            <person name="Vautrin S."/>
            <person name="Crespi M."/>
            <person name="Mangin B."/>
            <person name="Burke J.M."/>
            <person name="Salse J."/>
            <person name="Munos S."/>
            <person name="Vincourt P."/>
            <person name="Rieseberg L.H."/>
            <person name="Langlade N.B."/>
        </authorList>
    </citation>
    <scope>NUCLEOTIDE SEQUENCE [LARGE SCALE GENOMIC DNA]</scope>
    <source>
        <strain evidence="10">cv. SF193</strain>
        <tissue evidence="8">Leaves</tissue>
    </source>
</reference>
<sequence length="200" mass="22354">MDDFFILSPCTSSSSSSNTPAPPPVAALVPQPNGLVSDSDRELVIAPRVVKKKAKNHVRREKNLNKQFYSLLSVVPKVSKMDKASLLGDAVCYINELKQKVEELESELEMRDSTKVNCEKKKKKNIQVKMVGEYAIIRVQSANSDWPELKLMSALGKMEAKIQHATMSCVNDVMFQDFVAKIPGATEDEVKAYLHTRLNK</sequence>
<dbReference type="Pfam" id="PF00010">
    <property type="entry name" value="HLH"/>
    <property type="match status" value="1"/>
</dbReference>
<feature type="coiled-coil region" evidence="6">
    <location>
        <begin position="87"/>
        <end position="114"/>
    </location>
</feature>
<evidence type="ECO:0000256" key="4">
    <source>
        <dbReference type="ARBA" id="ARBA00023242"/>
    </source>
</evidence>
<evidence type="ECO:0000313" key="10">
    <source>
        <dbReference type="Proteomes" id="UP000215914"/>
    </source>
</evidence>
<protein>
    <recommendedName>
        <fullName evidence="5">Transcription factor</fullName>
        <shortName evidence="5">bHLH transcription factor</shortName>
    </recommendedName>
    <alternativeName>
        <fullName evidence="5">Basic helix-loop-helix protein</fullName>
    </alternativeName>
</protein>
<dbReference type="Gramene" id="mRNA:HanXRQr2_Chr15g0689851">
    <property type="protein sequence ID" value="CDS:HanXRQr2_Chr15g0689851.1"/>
    <property type="gene ID" value="HanXRQr2_Chr15g0689851"/>
</dbReference>
<keyword evidence="2 5" id="KW-0805">Transcription regulation</keyword>
<evidence type="ECO:0000256" key="1">
    <source>
        <dbReference type="ARBA" id="ARBA00004123"/>
    </source>
</evidence>
<dbReference type="GO" id="GO:0003700">
    <property type="term" value="F:DNA-binding transcription factor activity"/>
    <property type="evidence" value="ECO:0000318"/>
    <property type="project" value="GO_Central"/>
</dbReference>
<dbReference type="SUPFAM" id="SSF47459">
    <property type="entry name" value="HLH, helix-loop-helix DNA-binding domain"/>
    <property type="match status" value="1"/>
</dbReference>
<keyword evidence="4 5" id="KW-0539">Nucleus</keyword>
<dbReference type="EMBL" id="CM007904">
    <property type="protein sequence ID" value="OTF94981.1"/>
    <property type="molecule type" value="Genomic_DNA"/>
</dbReference>
<dbReference type="PANTHER" id="PTHR11514">
    <property type="entry name" value="MYC"/>
    <property type="match status" value="1"/>
</dbReference>
<evidence type="ECO:0000256" key="5">
    <source>
        <dbReference type="RuleBase" id="RU369104"/>
    </source>
</evidence>
<dbReference type="OrthoDB" id="1926382at2759"/>
<accession>A0A251S8S2</accession>
<dbReference type="InterPro" id="IPR036638">
    <property type="entry name" value="HLH_DNA-bd_sf"/>
</dbReference>
<dbReference type="SMART" id="SM00353">
    <property type="entry name" value="HLH"/>
    <property type="match status" value="1"/>
</dbReference>
<evidence type="ECO:0000256" key="2">
    <source>
        <dbReference type="ARBA" id="ARBA00023015"/>
    </source>
</evidence>
<keyword evidence="6" id="KW-0175">Coiled coil</keyword>
<dbReference type="PANTHER" id="PTHR11514:SF40">
    <property type="entry name" value="TRANSCRIPTION FACTOR BHLH14"/>
    <property type="match status" value="1"/>
</dbReference>
<proteinExistence type="predicted"/>
<evidence type="ECO:0000259" key="7">
    <source>
        <dbReference type="PROSITE" id="PS50888"/>
    </source>
</evidence>
<dbReference type="GO" id="GO:0000976">
    <property type="term" value="F:transcription cis-regulatory region binding"/>
    <property type="evidence" value="ECO:0000318"/>
    <property type="project" value="GO_Central"/>
</dbReference>
<name>A0A251S8S2_HELAN</name>
<gene>
    <name evidence="9" type="ORF">HannXRQ_Chr15g0478061</name>
    <name evidence="8" type="ORF">HanXRQr2_Chr15g0689851</name>
</gene>
<feature type="domain" description="BHLH" evidence="7">
    <location>
        <begin position="48"/>
        <end position="97"/>
    </location>
</feature>
<dbReference type="Proteomes" id="UP000215914">
    <property type="component" value="Chromosome 15"/>
</dbReference>
<dbReference type="GO" id="GO:0046983">
    <property type="term" value="F:protein dimerization activity"/>
    <property type="evidence" value="ECO:0007669"/>
    <property type="project" value="InterPro"/>
</dbReference>